<evidence type="ECO:0000259" key="9">
    <source>
        <dbReference type="Pfam" id="PF17768"/>
    </source>
</evidence>
<feature type="domain" description="RecJ OB" evidence="9">
    <location>
        <begin position="455"/>
        <end position="559"/>
    </location>
</feature>
<evidence type="ECO:0000259" key="6">
    <source>
        <dbReference type="Pfam" id="PF01368"/>
    </source>
</evidence>
<dbReference type="InterPro" id="IPR018779">
    <property type="entry name" value="RecJ_C"/>
</dbReference>
<dbReference type="InterPro" id="IPR041122">
    <property type="entry name" value="RecJ_OB"/>
</dbReference>
<evidence type="ECO:0000256" key="4">
    <source>
        <dbReference type="ARBA" id="ARBA00022801"/>
    </source>
</evidence>
<name>A0A0M9DDF8_9LACO</name>
<dbReference type="InterPro" id="IPR038763">
    <property type="entry name" value="DHH_sf"/>
</dbReference>
<dbReference type="RefSeq" id="WP_080997921.1">
    <property type="nucleotide sequence ID" value="NZ_JXCZ01000019.1"/>
</dbReference>
<dbReference type="GO" id="GO:0003676">
    <property type="term" value="F:nucleic acid binding"/>
    <property type="evidence" value="ECO:0007669"/>
    <property type="project" value="InterPro"/>
</dbReference>
<keyword evidence="3" id="KW-0540">Nuclease</keyword>
<dbReference type="PANTHER" id="PTHR30255">
    <property type="entry name" value="SINGLE-STRANDED-DNA-SPECIFIC EXONUCLEASE RECJ"/>
    <property type="match status" value="1"/>
</dbReference>
<evidence type="ECO:0000313" key="10">
    <source>
        <dbReference type="EMBL" id="KOY79172.1"/>
    </source>
</evidence>
<keyword evidence="4" id="KW-0378">Hydrolase</keyword>
<protein>
    <recommendedName>
        <fullName evidence="2">Single-stranded-DNA-specific exonuclease RecJ</fullName>
    </recommendedName>
</protein>
<evidence type="ECO:0000259" key="7">
    <source>
        <dbReference type="Pfam" id="PF02272"/>
    </source>
</evidence>
<dbReference type="Gene3D" id="3.90.1640.30">
    <property type="match status" value="1"/>
</dbReference>
<dbReference type="PANTHER" id="PTHR30255:SF2">
    <property type="entry name" value="SINGLE-STRANDED-DNA-SPECIFIC EXONUCLEASE RECJ"/>
    <property type="match status" value="1"/>
</dbReference>
<feature type="domain" description="Single-stranded-DNA-specific exonuclease RecJ C-terminal" evidence="8">
    <location>
        <begin position="567"/>
        <end position="760"/>
    </location>
</feature>
<evidence type="ECO:0000256" key="2">
    <source>
        <dbReference type="ARBA" id="ARBA00019841"/>
    </source>
</evidence>
<dbReference type="GO" id="GO:0006281">
    <property type="term" value="P:DNA repair"/>
    <property type="evidence" value="ECO:0007669"/>
    <property type="project" value="InterPro"/>
</dbReference>
<evidence type="ECO:0000313" key="11">
    <source>
        <dbReference type="Proteomes" id="UP000037749"/>
    </source>
</evidence>
<dbReference type="Proteomes" id="UP000037749">
    <property type="component" value="Unassembled WGS sequence"/>
</dbReference>
<evidence type="ECO:0000256" key="3">
    <source>
        <dbReference type="ARBA" id="ARBA00022722"/>
    </source>
</evidence>
<accession>A0A0M9DDF8</accession>
<evidence type="ECO:0000259" key="8">
    <source>
        <dbReference type="Pfam" id="PF10141"/>
    </source>
</evidence>
<evidence type="ECO:0000256" key="1">
    <source>
        <dbReference type="ARBA" id="ARBA00005915"/>
    </source>
</evidence>
<dbReference type="Gene3D" id="3.10.310.30">
    <property type="match status" value="1"/>
</dbReference>
<dbReference type="SUPFAM" id="SSF64182">
    <property type="entry name" value="DHH phosphoesterases"/>
    <property type="match status" value="1"/>
</dbReference>
<dbReference type="Pfam" id="PF17768">
    <property type="entry name" value="RecJ_OB"/>
    <property type="match status" value="1"/>
</dbReference>
<sequence>MISANFDWKHTNTKLSNDATTIGKSLSISPRIIESLIEKGYDSEDKINGFLNPQLSDLRDPFLLHDMEKACKRIFSAIENDEKITVYGDYDADGITSTSVMYETLENLGANVEYFVPNRFTDGYGPNPEVYKRLINDGTKLIVTVDNGVSGKESVDVANEMGCDVIITDHHQMPDELPDAYAIVHARYPGHEYPFGEFSGVGIAFKVATALLGELPEEFLDLAAIGTVADLVSLTDENRVIVKYGLQMIANTERPGLYSLAKLAGIKEVVNEQSIGFGLAPRLNALGRMGSASSGVELLTTFDDIKAEELAKDTEGQNKKRRKFVEDISTEAIIQAQTQPESAVLVVYGQNWHEGVVGIVASRLVEQFHKPSIVMNLDTNTRILKGSGRSVEGFNLFDAINGMRDQMVSFGGHEMAVGLSIKEDDVTALIEHLDKYAKEHELSDKVKAPLNIFADLSCSDVNEDLYNQVQLLAPFGTDNEFPVFEFTPQNVTNVQTMGKDNSHLKFQMVDHGSKVNVLAFKNGALADDLLANGDAMKVAGHLEKNTWKGRTTIQIMLDDMYSSGVEIVDKRTQVVAKEMFEPDAAYLFFNEKLYNKLRPFVGSDSTVGLYPDLSSFNKFDNIIIVDCPSDISHLQDALSEISFNSVTFYLFKNHYIFKKGMPNRAQYAKLFKFIKTHNNIQIHDKVDEISRYLGIDRDIFIFMVDVFNELNFVYINDGIMNYNPDLVNSDLSNSHAYQNREKQIEAEKQLLTISKEKFKQAIRICLG</sequence>
<organism evidence="10 11">
    <name type="scientific">Apilactobacillus kunkeei</name>
    <dbReference type="NCBI Taxonomy" id="148814"/>
    <lineage>
        <taxon>Bacteria</taxon>
        <taxon>Bacillati</taxon>
        <taxon>Bacillota</taxon>
        <taxon>Bacilli</taxon>
        <taxon>Lactobacillales</taxon>
        <taxon>Lactobacillaceae</taxon>
        <taxon>Apilactobacillus</taxon>
    </lineage>
</organism>
<dbReference type="GO" id="GO:0006310">
    <property type="term" value="P:DNA recombination"/>
    <property type="evidence" value="ECO:0007669"/>
    <property type="project" value="InterPro"/>
</dbReference>
<proteinExistence type="inferred from homology"/>
<feature type="domain" description="DHHA1" evidence="7">
    <location>
        <begin position="343"/>
        <end position="439"/>
    </location>
</feature>
<feature type="domain" description="DDH" evidence="6">
    <location>
        <begin position="83"/>
        <end position="227"/>
    </location>
</feature>
<comment type="similarity">
    <text evidence="1">Belongs to the RecJ family.</text>
</comment>
<keyword evidence="5" id="KW-0269">Exonuclease</keyword>
<evidence type="ECO:0000256" key="5">
    <source>
        <dbReference type="ARBA" id="ARBA00022839"/>
    </source>
</evidence>
<dbReference type="InterPro" id="IPR004610">
    <property type="entry name" value="RecJ"/>
</dbReference>
<comment type="caution">
    <text evidence="10">The sequence shown here is derived from an EMBL/GenBank/DDBJ whole genome shotgun (WGS) entry which is preliminary data.</text>
</comment>
<dbReference type="Pfam" id="PF02272">
    <property type="entry name" value="DHHA1"/>
    <property type="match status" value="1"/>
</dbReference>
<dbReference type="GO" id="GO:0008409">
    <property type="term" value="F:5'-3' exonuclease activity"/>
    <property type="evidence" value="ECO:0007669"/>
    <property type="project" value="InterPro"/>
</dbReference>
<dbReference type="Pfam" id="PF01368">
    <property type="entry name" value="DHH"/>
    <property type="match status" value="1"/>
</dbReference>
<dbReference type="NCBIfam" id="TIGR00644">
    <property type="entry name" value="recJ"/>
    <property type="match status" value="1"/>
</dbReference>
<dbReference type="PATRIC" id="fig|148814.9.peg.851"/>
<dbReference type="EMBL" id="JXCZ01000019">
    <property type="protein sequence ID" value="KOY79172.1"/>
    <property type="molecule type" value="Genomic_DNA"/>
</dbReference>
<dbReference type="InterPro" id="IPR003156">
    <property type="entry name" value="DHHA1_dom"/>
</dbReference>
<dbReference type="InterPro" id="IPR001667">
    <property type="entry name" value="DDH_dom"/>
</dbReference>
<reference evidence="10 11" key="1">
    <citation type="journal article" date="2015" name="Genome Biol. Evol.">
        <title>Functionally Structured Genomes in Lactobacillus kunkeei Colonizing the Honey Crop and Food Products of Honeybees and Stingless Bees.</title>
        <authorList>
            <person name="Tamarit D."/>
            <person name="Ellegaard K.M."/>
            <person name="Wikander J."/>
            <person name="Olofsson T."/>
            <person name="Vasquez A."/>
            <person name="Andersson S.G."/>
        </authorList>
    </citation>
    <scope>NUCLEOTIDE SEQUENCE [LARGE SCALE GENOMIC DNA]</scope>
    <source>
        <strain evidence="10 11">LAla</strain>
    </source>
</reference>
<dbReference type="InterPro" id="IPR051673">
    <property type="entry name" value="SSDNA_exonuclease_RecJ"/>
</dbReference>
<dbReference type="AlphaFoldDB" id="A0A0M9DDF8"/>
<dbReference type="Pfam" id="PF10141">
    <property type="entry name" value="ssDNA-exonuc_C"/>
    <property type="match status" value="1"/>
</dbReference>
<gene>
    <name evidence="10" type="ORF">RZ72_13320</name>
</gene>